<comment type="caution">
    <text evidence="7">The sequence shown here is derived from an EMBL/GenBank/DDBJ whole genome shotgun (WGS) entry which is preliminary data.</text>
</comment>
<evidence type="ECO:0000256" key="2">
    <source>
        <dbReference type="ARBA" id="ARBA00012224"/>
    </source>
</evidence>
<dbReference type="InterPro" id="IPR051798">
    <property type="entry name" value="Class-II_PLP-Dep_Aminotrans"/>
</dbReference>
<evidence type="ECO:0000256" key="3">
    <source>
        <dbReference type="ARBA" id="ARBA00022898"/>
    </source>
</evidence>
<dbReference type="NCBIfam" id="TIGR04350">
    <property type="entry name" value="C_S_lyase_PatB"/>
    <property type="match status" value="1"/>
</dbReference>
<gene>
    <name evidence="7" type="ORF">GCM10025772_08580</name>
</gene>
<dbReference type="Pfam" id="PF00155">
    <property type="entry name" value="Aminotran_1_2"/>
    <property type="match status" value="1"/>
</dbReference>
<dbReference type="Gene3D" id="3.90.1150.10">
    <property type="entry name" value="Aspartate Aminotransferase, domain 1"/>
    <property type="match status" value="1"/>
</dbReference>
<dbReference type="GO" id="GO:0016829">
    <property type="term" value="F:lyase activity"/>
    <property type="evidence" value="ECO:0007669"/>
    <property type="project" value="UniProtKB-KW"/>
</dbReference>
<dbReference type="Gene3D" id="3.40.640.10">
    <property type="entry name" value="Type I PLP-dependent aspartate aminotransferase-like (Major domain)"/>
    <property type="match status" value="1"/>
</dbReference>
<accession>A0ABP9RYX9</accession>
<dbReference type="InterPro" id="IPR015422">
    <property type="entry name" value="PyrdxlP-dep_Trfase_small"/>
</dbReference>
<proteinExistence type="inferred from homology"/>
<dbReference type="PANTHER" id="PTHR43525">
    <property type="entry name" value="PROTEIN MALY"/>
    <property type="match status" value="1"/>
</dbReference>
<dbReference type="CDD" id="cd00609">
    <property type="entry name" value="AAT_like"/>
    <property type="match status" value="1"/>
</dbReference>
<evidence type="ECO:0000256" key="1">
    <source>
        <dbReference type="ARBA" id="ARBA00001933"/>
    </source>
</evidence>
<evidence type="ECO:0000313" key="7">
    <source>
        <dbReference type="EMBL" id="GAA5188475.1"/>
    </source>
</evidence>
<dbReference type="EC" id="4.4.1.13" evidence="2"/>
<dbReference type="InterPro" id="IPR015424">
    <property type="entry name" value="PyrdxlP-dep_Trfase"/>
</dbReference>
<dbReference type="PANTHER" id="PTHR43525:SF1">
    <property type="entry name" value="PROTEIN MALY"/>
    <property type="match status" value="1"/>
</dbReference>
<evidence type="ECO:0000256" key="4">
    <source>
        <dbReference type="ARBA" id="ARBA00023239"/>
    </source>
</evidence>
<keyword evidence="4 7" id="KW-0456">Lyase</keyword>
<sequence length="388" mass="42413">MDSRFDRLPDRQGSDSIKWRRYDGEAVIPMWVADMDFAVAAPIQEALNRRIAHPVYGYASVPSSLKAAAQDWLAERWGWSVPEAHLVALPAVVPGIHFLVRALGRLGCVGGLAYPSPVYPPIRQVAQNLGLNAYPFPFSPTRSVTLAQGNRGGWDLDQLARACEQGADTLLLSHPHNPIGQRVDPQQREALTELVAHYGMRVISDEIHGDLILDGLGHCPLAKDPRLAERTATLFSAGKSFNLAGLPFAFAVVPDPKWRQALKQSLRGQAPAHNVLAMVATEAAWREGGAWLDGLLDYLAANRERVSSQLAGLAGVRVHQPDATYLAWIDCRGTGSARPAEQLRRAGVGVSDGTEFGAPGFVRLNFGCPRELLDEGLQRFRRAFEQRA</sequence>
<evidence type="ECO:0000313" key="8">
    <source>
        <dbReference type="Proteomes" id="UP001501600"/>
    </source>
</evidence>
<dbReference type="InterPro" id="IPR015421">
    <property type="entry name" value="PyrdxlP-dep_Trfase_major"/>
</dbReference>
<dbReference type="Proteomes" id="UP001501600">
    <property type="component" value="Unassembled WGS sequence"/>
</dbReference>
<comment type="cofactor">
    <cofactor evidence="1">
        <name>pyridoxal 5'-phosphate</name>
        <dbReference type="ChEBI" id="CHEBI:597326"/>
    </cofactor>
</comment>
<dbReference type="SUPFAM" id="SSF53383">
    <property type="entry name" value="PLP-dependent transferases"/>
    <property type="match status" value="1"/>
</dbReference>
<dbReference type="EMBL" id="BAABLF010000005">
    <property type="protein sequence ID" value="GAA5188475.1"/>
    <property type="molecule type" value="Genomic_DNA"/>
</dbReference>
<organism evidence="7 8">
    <name type="scientific">Ferrimonas gelatinilytica</name>
    <dbReference type="NCBI Taxonomy" id="1255257"/>
    <lineage>
        <taxon>Bacteria</taxon>
        <taxon>Pseudomonadati</taxon>
        <taxon>Pseudomonadota</taxon>
        <taxon>Gammaproteobacteria</taxon>
        <taxon>Alteromonadales</taxon>
        <taxon>Ferrimonadaceae</taxon>
        <taxon>Ferrimonas</taxon>
    </lineage>
</organism>
<keyword evidence="3" id="KW-0663">Pyridoxal phosphate</keyword>
<reference evidence="8" key="1">
    <citation type="journal article" date="2019" name="Int. J. Syst. Evol. Microbiol.">
        <title>The Global Catalogue of Microorganisms (GCM) 10K type strain sequencing project: providing services to taxonomists for standard genome sequencing and annotation.</title>
        <authorList>
            <consortium name="The Broad Institute Genomics Platform"/>
            <consortium name="The Broad Institute Genome Sequencing Center for Infectious Disease"/>
            <person name="Wu L."/>
            <person name="Ma J."/>
        </authorList>
    </citation>
    <scope>NUCLEOTIDE SEQUENCE [LARGE SCALE GENOMIC DNA]</scope>
    <source>
        <strain evidence="8">JCM 18720</strain>
    </source>
</reference>
<feature type="domain" description="Aminotransferase class I/classII large" evidence="6">
    <location>
        <begin position="112"/>
        <end position="380"/>
    </location>
</feature>
<dbReference type="InterPro" id="IPR004839">
    <property type="entry name" value="Aminotransferase_I/II_large"/>
</dbReference>
<dbReference type="InterPro" id="IPR027619">
    <property type="entry name" value="C-S_lyase_PatB-like"/>
</dbReference>
<comment type="similarity">
    <text evidence="5">Belongs to the class-II pyridoxal-phosphate-dependent aminotransferase family. MalY/PatB cystathionine beta-lyase subfamily.</text>
</comment>
<keyword evidence="8" id="KW-1185">Reference proteome</keyword>
<protein>
    <recommendedName>
        <fullName evidence="2">cysteine-S-conjugate beta-lyase</fullName>
        <ecNumber evidence="2">4.4.1.13</ecNumber>
    </recommendedName>
</protein>
<evidence type="ECO:0000259" key="6">
    <source>
        <dbReference type="Pfam" id="PF00155"/>
    </source>
</evidence>
<dbReference type="RefSeq" id="WP_345315807.1">
    <property type="nucleotide sequence ID" value="NZ_BAABLF010000005.1"/>
</dbReference>
<evidence type="ECO:0000256" key="5">
    <source>
        <dbReference type="ARBA" id="ARBA00037974"/>
    </source>
</evidence>
<name>A0ABP9RYX9_9GAMM</name>